<evidence type="ECO:0000313" key="4">
    <source>
        <dbReference type="EMBL" id="MDC7676075.1"/>
    </source>
</evidence>
<dbReference type="SMART" id="SM00448">
    <property type="entry name" value="REC"/>
    <property type="match status" value="1"/>
</dbReference>
<reference evidence="4 5" key="1">
    <citation type="submission" date="2023-01" db="EMBL/GenBank/DDBJ databases">
        <title>Novel species of the genus Asticcacaulis isolated from rivers.</title>
        <authorList>
            <person name="Lu H."/>
        </authorList>
    </citation>
    <scope>NUCLEOTIDE SEQUENCE [LARGE SCALE GENOMIC DNA]</scope>
    <source>
        <strain evidence="4 5">LKC15W</strain>
    </source>
</reference>
<evidence type="ECO:0000313" key="5">
    <source>
        <dbReference type="Proteomes" id="UP001218579"/>
    </source>
</evidence>
<keyword evidence="5" id="KW-1185">Reference proteome</keyword>
<feature type="domain" description="Response regulatory" evidence="3">
    <location>
        <begin position="9"/>
        <end position="124"/>
    </location>
</feature>
<gene>
    <name evidence="4" type="ORF">PQU98_08035</name>
</gene>
<evidence type="ECO:0000256" key="1">
    <source>
        <dbReference type="ARBA" id="ARBA00022553"/>
    </source>
</evidence>
<dbReference type="PROSITE" id="PS50110">
    <property type="entry name" value="RESPONSE_REGULATORY"/>
    <property type="match status" value="1"/>
</dbReference>
<dbReference type="SUPFAM" id="SSF52172">
    <property type="entry name" value="CheY-like"/>
    <property type="match status" value="1"/>
</dbReference>
<dbReference type="InterPro" id="IPR050595">
    <property type="entry name" value="Bact_response_regulator"/>
</dbReference>
<protein>
    <submittedName>
        <fullName evidence="4">Response regulator</fullName>
    </submittedName>
</protein>
<feature type="modified residue" description="4-aspartylphosphate" evidence="2">
    <location>
        <position position="58"/>
    </location>
</feature>
<sequence>MNTSSAPSKLLVIDDCDANLVFVRYMLTALGADFDIARSEADAEALMDAQDYGAVMIDHQAMRVNALDILARIRARSAHQPVTIVTTADPSRQTIVRFFEAGCDHFVHRPLTAKALCRVIPNMLFTSDEAFAMAS</sequence>
<comment type="caution">
    <text evidence="4">The sequence shown here is derived from an EMBL/GenBank/DDBJ whole genome shotgun (WGS) entry which is preliminary data.</text>
</comment>
<evidence type="ECO:0000259" key="3">
    <source>
        <dbReference type="PROSITE" id="PS50110"/>
    </source>
</evidence>
<evidence type="ECO:0000256" key="2">
    <source>
        <dbReference type="PROSITE-ProRule" id="PRU00169"/>
    </source>
</evidence>
<organism evidence="4 5">
    <name type="scientific">Asticcacaulis machinosus</name>
    <dbReference type="NCBI Taxonomy" id="2984211"/>
    <lineage>
        <taxon>Bacteria</taxon>
        <taxon>Pseudomonadati</taxon>
        <taxon>Pseudomonadota</taxon>
        <taxon>Alphaproteobacteria</taxon>
        <taxon>Caulobacterales</taxon>
        <taxon>Caulobacteraceae</taxon>
        <taxon>Asticcacaulis</taxon>
    </lineage>
</organism>
<dbReference type="PANTHER" id="PTHR44591:SF3">
    <property type="entry name" value="RESPONSE REGULATORY DOMAIN-CONTAINING PROTEIN"/>
    <property type="match status" value="1"/>
</dbReference>
<dbReference type="EMBL" id="JAQQKV010000001">
    <property type="protein sequence ID" value="MDC7676075.1"/>
    <property type="molecule type" value="Genomic_DNA"/>
</dbReference>
<dbReference type="PANTHER" id="PTHR44591">
    <property type="entry name" value="STRESS RESPONSE REGULATOR PROTEIN 1"/>
    <property type="match status" value="1"/>
</dbReference>
<proteinExistence type="predicted"/>
<dbReference type="Pfam" id="PF00072">
    <property type="entry name" value="Response_reg"/>
    <property type="match status" value="1"/>
</dbReference>
<keyword evidence="1 2" id="KW-0597">Phosphoprotein</keyword>
<accession>A0ABT5HIV1</accession>
<dbReference type="InterPro" id="IPR001789">
    <property type="entry name" value="Sig_transdc_resp-reg_receiver"/>
</dbReference>
<dbReference type="Gene3D" id="3.40.50.2300">
    <property type="match status" value="1"/>
</dbReference>
<dbReference type="InterPro" id="IPR011006">
    <property type="entry name" value="CheY-like_superfamily"/>
</dbReference>
<dbReference type="RefSeq" id="WP_272744381.1">
    <property type="nucleotide sequence ID" value="NZ_JAQQKV010000001.1"/>
</dbReference>
<dbReference type="Proteomes" id="UP001218579">
    <property type="component" value="Unassembled WGS sequence"/>
</dbReference>
<name>A0ABT5HIV1_9CAUL</name>